<reference evidence="2 3" key="1">
    <citation type="submission" date="2024-09" db="EMBL/GenBank/DDBJ databases">
        <authorList>
            <person name="Sun Q."/>
            <person name="Mori K."/>
        </authorList>
    </citation>
    <scope>NUCLEOTIDE SEQUENCE [LARGE SCALE GENOMIC DNA]</scope>
    <source>
        <strain evidence="2 3">CCM 8677</strain>
    </source>
</reference>
<feature type="domain" description="Aminoglycoside phosphotransferase" evidence="1">
    <location>
        <begin position="32"/>
        <end position="255"/>
    </location>
</feature>
<keyword evidence="3" id="KW-1185">Reference proteome</keyword>
<evidence type="ECO:0000313" key="2">
    <source>
        <dbReference type="EMBL" id="MFC0350289.1"/>
    </source>
</evidence>
<dbReference type="SUPFAM" id="SSF56112">
    <property type="entry name" value="Protein kinase-like (PK-like)"/>
    <property type="match status" value="1"/>
</dbReference>
<dbReference type="Proteomes" id="UP001589844">
    <property type="component" value="Unassembled WGS sequence"/>
</dbReference>
<proteinExistence type="predicted"/>
<organism evidence="2 3">
    <name type="scientific">Undibacterium danionis</name>
    <dbReference type="NCBI Taxonomy" id="1812100"/>
    <lineage>
        <taxon>Bacteria</taxon>
        <taxon>Pseudomonadati</taxon>
        <taxon>Pseudomonadota</taxon>
        <taxon>Betaproteobacteria</taxon>
        <taxon>Burkholderiales</taxon>
        <taxon>Oxalobacteraceae</taxon>
        <taxon>Undibacterium</taxon>
    </lineage>
</organism>
<dbReference type="InterPro" id="IPR011009">
    <property type="entry name" value="Kinase-like_dom_sf"/>
</dbReference>
<dbReference type="EMBL" id="JBHLXJ010000009">
    <property type="protein sequence ID" value="MFC0350289.1"/>
    <property type="molecule type" value="Genomic_DNA"/>
</dbReference>
<sequence>MFLTATNLVHYLIERGTVDMNSVMNGQFVVMEAGRRNRNFKVLQSAEQGLFIKQVKVVDSVENTTLRREANCYRLAQNYAAWSELMPRFVDHDLTRQCLTVGLLDDAENLSEHHWRLQQFPTSVGELLGSALGRFHQATSELLNDSGATHFFPRRIPWIFAFHRDNNRVSGAVIELGELVRQHAELHESMDRLRETWHFNSVIHGDAKWDNFVVYKGHDESTHMKIVDWELIDFGDCAWDVGGTLHSYLAHWIAAMPFAETTQTEQLISKTHSSLIQMQPAMSAYWCSYLAASKLSHAMHQDFLIRCLEYAAARLLQTAFEYSYYAAQISAHALMLVHISREILKNPSLAARELFGIEMEIAA</sequence>
<gene>
    <name evidence="2" type="ORF">ACFFJH_10770</name>
</gene>
<protein>
    <submittedName>
        <fullName evidence="2">Phosphotransferase family protein</fullName>
    </submittedName>
</protein>
<dbReference type="Gene3D" id="3.90.1200.10">
    <property type="match status" value="1"/>
</dbReference>
<evidence type="ECO:0000313" key="3">
    <source>
        <dbReference type="Proteomes" id="UP001589844"/>
    </source>
</evidence>
<dbReference type="Pfam" id="PF01636">
    <property type="entry name" value="APH"/>
    <property type="match status" value="1"/>
</dbReference>
<evidence type="ECO:0000259" key="1">
    <source>
        <dbReference type="Pfam" id="PF01636"/>
    </source>
</evidence>
<dbReference type="RefSeq" id="WP_390212376.1">
    <property type="nucleotide sequence ID" value="NZ_JBHLXJ010000009.1"/>
</dbReference>
<dbReference type="InterPro" id="IPR002575">
    <property type="entry name" value="Aminoglycoside_PTrfase"/>
</dbReference>
<comment type="caution">
    <text evidence="2">The sequence shown here is derived from an EMBL/GenBank/DDBJ whole genome shotgun (WGS) entry which is preliminary data.</text>
</comment>
<accession>A0ABV6IEN5</accession>
<name>A0ABV6IEN5_9BURK</name>